<dbReference type="Proteomes" id="UP000596276">
    <property type="component" value="Chromosome 3"/>
</dbReference>
<protein>
    <submittedName>
        <fullName evidence="1">Uncharacterized protein</fullName>
    </submittedName>
</protein>
<name>A0A7U2MMJ7_ASPFN</name>
<proteinExistence type="predicted"/>
<evidence type="ECO:0000313" key="1">
    <source>
        <dbReference type="EMBL" id="QRD86496.1"/>
    </source>
</evidence>
<sequence>MNTPVQSDWAYSYLMYTRAASTYIYLRRPRWHHDTSMEKKKFFYPILTAIQPQRVLKTNVETGKK</sequence>
<keyword evidence="2" id="KW-1185">Reference proteome</keyword>
<accession>A0A7U2MMJ7</accession>
<dbReference type="VEuPathDB" id="FungiDB:F9C07_7343"/>
<organism evidence="1 2">
    <name type="scientific">Aspergillus flavus (strain ATCC 200026 / FGSC A1120 / IAM 13836 / NRRL 3357 / JCM 12722 / SRRC 167)</name>
    <dbReference type="NCBI Taxonomy" id="332952"/>
    <lineage>
        <taxon>Eukaryota</taxon>
        <taxon>Fungi</taxon>
        <taxon>Dikarya</taxon>
        <taxon>Ascomycota</taxon>
        <taxon>Pezizomycotina</taxon>
        <taxon>Eurotiomycetes</taxon>
        <taxon>Eurotiomycetidae</taxon>
        <taxon>Eurotiales</taxon>
        <taxon>Aspergillaceae</taxon>
        <taxon>Aspergillus</taxon>
        <taxon>Aspergillus subgen. Circumdati</taxon>
    </lineage>
</organism>
<dbReference type="AlphaFoldDB" id="A0A7U2MMJ7"/>
<reference evidence="2" key="1">
    <citation type="journal article" date="2021" name="G3 (Bethesda)">
        <title>Chromosome assembled and annotated genome sequence of Aspergillus flavus NRRL 3357.</title>
        <authorList>
            <person name="Skerker J.M."/>
            <person name="Pianalto K.M."/>
            <person name="Mondo S.J."/>
            <person name="Yang K."/>
            <person name="Arkin A.P."/>
            <person name="Keller N.P."/>
            <person name="Grigoriev I.V."/>
            <person name="Louise Glass N.L."/>
        </authorList>
    </citation>
    <scope>NUCLEOTIDE SEQUENCE [LARGE SCALE GENOMIC DNA]</scope>
    <source>
        <strain evidence="2">ATCC 200026 / FGSC A1120 / IAM 13836 / NRRL 3357 / JCM 12722 / SRRC 167</strain>
    </source>
</reference>
<evidence type="ECO:0000313" key="2">
    <source>
        <dbReference type="Proteomes" id="UP000596276"/>
    </source>
</evidence>
<gene>
    <name evidence="1" type="ORF">F9C07_7343</name>
</gene>
<dbReference type="EMBL" id="CP044620">
    <property type="protein sequence ID" value="QRD86496.1"/>
    <property type="molecule type" value="Genomic_DNA"/>
</dbReference>